<feature type="domain" description="Pectinesterase catalytic" evidence="4">
    <location>
        <begin position="57"/>
        <end position="236"/>
    </location>
</feature>
<dbReference type="InterPro" id="IPR012334">
    <property type="entry name" value="Pectin_lyas_fold"/>
</dbReference>
<name>A0A4Y7L8Y1_PAPSO</name>
<organism evidence="5 6">
    <name type="scientific">Papaver somniferum</name>
    <name type="common">Opium poppy</name>
    <dbReference type="NCBI Taxonomy" id="3469"/>
    <lineage>
        <taxon>Eukaryota</taxon>
        <taxon>Viridiplantae</taxon>
        <taxon>Streptophyta</taxon>
        <taxon>Embryophyta</taxon>
        <taxon>Tracheophyta</taxon>
        <taxon>Spermatophyta</taxon>
        <taxon>Magnoliopsida</taxon>
        <taxon>Ranunculales</taxon>
        <taxon>Papaveraceae</taxon>
        <taxon>Papaveroideae</taxon>
        <taxon>Papaver</taxon>
    </lineage>
</organism>
<dbReference type="InterPro" id="IPR011050">
    <property type="entry name" value="Pectin_lyase_fold/virulence"/>
</dbReference>
<dbReference type="OMA" id="FINGSIW"/>
<dbReference type="AlphaFoldDB" id="A0A4Y7L8Y1"/>
<dbReference type="Gramene" id="RZC82004">
    <property type="protein sequence ID" value="RZC82004"/>
    <property type="gene ID" value="C5167_044582"/>
</dbReference>
<dbReference type="GO" id="GO:0045490">
    <property type="term" value="P:pectin catabolic process"/>
    <property type="evidence" value="ECO:0007669"/>
    <property type="project" value="UniProtKB-UniPathway"/>
</dbReference>
<dbReference type="UniPathway" id="UPA00545">
    <property type="reaction ID" value="UER00823"/>
</dbReference>
<evidence type="ECO:0000256" key="3">
    <source>
        <dbReference type="ARBA" id="ARBA00023085"/>
    </source>
</evidence>
<dbReference type="PANTHER" id="PTHR31707">
    <property type="entry name" value="PECTINESTERASE"/>
    <property type="match status" value="1"/>
</dbReference>
<dbReference type="SUPFAM" id="SSF51126">
    <property type="entry name" value="Pectin lyase-like"/>
    <property type="match status" value="1"/>
</dbReference>
<dbReference type="Gene3D" id="2.160.20.10">
    <property type="entry name" value="Single-stranded right-handed beta-helix, Pectin lyase-like"/>
    <property type="match status" value="1"/>
</dbReference>
<dbReference type="GO" id="GO:0042545">
    <property type="term" value="P:cell wall modification"/>
    <property type="evidence" value="ECO:0007669"/>
    <property type="project" value="InterPro"/>
</dbReference>
<sequence>MIIFSLQMTKLPKTALSILIFFSLIITTRTISTHDEERILKHTDTSLDTPLKNIKPDITVSQHGDGTFKTITEAIQAAPDLSDRSIVIYVKSGRYEEEDLQVGTKKTNIWLIGDGINKTVITGGKSVGGAGNLTTFQTASFTVKGYGFVARDLTFDNWAGPAKYQAVALLVSANRVVVYRCSITGYQDSLYAHKGTQFFRECDIYGTIDFICGDGTAVFQKCRIYARRPLEGQFNSWILAAPDLDPVKNTVKTYLGRPWDLYSRVVFMLCHMGDHTDPSGWSPWEQNDTRAFDTLYYGEYLNDGPGRAGNKRVNWTGFHNMTSQEAEGFTVNQFINGSIWLPSTGVPYTGGL</sequence>
<evidence type="ECO:0000256" key="2">
    <source>
        <dbReference type="ARBA" id="ARBA00022801"/>
    </source>
</evidence>
<evidence type="ECO:0000313" key="6">
    <source>
        <dbReference type="Proteomes" id="UP000316621"/>
    </source>
</evidence>
<keyword evidence="6" id="KW-1185">Reference proteome</keyword>
<evidence type="ECO:0000259" key="4">
    <source>
        <dbReference type="Pfam" id="PF01095"/>
    </source>
</evidence>
<dbReference type="EMBL" id="CM010724">
    <property type="protein sequence ID" value="RZC82004.1"/>
    <property type="molecule type" value="Genomic_DNA"/>
</dbReference>
<dbReference type="STRING" id="3469.A0A4Y7L8Y1"/>
<dbReference type="InterPro" id="IPR000070">
    <property type="entry name" value="Pectinesterase_cat"/>
</dbReference>
<dbReference type="Proteomes" id="UP000316621">
    <property type="component" value="Chromosome 10"/>
</dbReference>
<dbReference type="GO" id="GO:0030599">
    <property type="term" value="F:pectinesterase activity"/>
    <property type="evidence" value="ECO:0007669"/>
    <property type="project" value="InterPro"/>
</dbReference>
<protein>
    <recommendedName>
        <fullName evidence="4">Pectinesterase catalytic domain-containing protein</fullName>
    </recommendedName>
</protein>
<gene>
    <name evidence="5" type="ORF">C5167_044582</name>
</gene>
<proteinExistence type="predicted"/>
<keyword evidence="2" id="KW-0378">Hydrolase</keyword>
<dbReference type="FunFam" id="2.160.20.10:FF:000092">
    <property type="entry name" value="Putative pectinesterase 57"/>
    <property type="match status" value="1"/>
</dbReference>
<reference evidence="5 6" key="1">
    <citation type="journal article" date="2018" name="Science">
        <title>The opium poppy genome and morphinan production.</title>
        <authorList>
            <person name="Guo L."/>
            <person name="Winzer T."/>
            <person name="Yang X."/>
            <person name="Li Y."/>
            <person name="Ning Z."/>
            <person name="He Z."/>
            <person name="Teodor R."/>
            <person name="Lu Y."/>
            <person name="Bowser T.A."/>
            <person name="Graham I.A."/>
            <person name="Ye K."/>
        </authorList>
    </citation>
    <scope>NUCLEOTIDE SEQUENCE [LARGE SCALE GENOMIC DNA]</scope>
    <source>
        <strain evidence="6">cv. HN1</strain>
        <tissue evidence="5">Leaves</tissue>
    </source>
</reference>
<evidence type="ECO:0000313" key="5">
    <source>
        <dbReference type="EMBL" id="RZC82004.1"/>
    </source>
</evidence>
<keyword evidence="3" id="KW-0063">Aspartyl esterase</keyword>
<dbReference type="Pfam" id="PF01095">
    <property type="entry name" value="Pectinesterase"/>
    <property type="match status" value="1"/>
</dbReference>
<evidence type="ECO:0000256" key="1">
    <source>
        <dbReference type="ARBA" id="ARBA00005184"/>
    </source>
</evidence>
<accession>A0A4Y7L8Y1</accession>
<comment type="pathway">
    <text evidence="1">Glycan metabolism; pectin degradation; 2-dehydro-3-deoxy-D-gluconate from pectin: step 1/5.</text>
</comment>